<comment type="caution">
    <text evidence="2">The sequence shown here is derived from an EMBL/GenBank/DDBJ whole genome shotgun (WGS) entry which is preliminary data.</text>
</comment>
<evidence type="ECO:0000256" key="1">
    <source>
        <dbReference type="SAM" id="MobiDB-lite"/>
    </source>
</evidence>
<reference evidence="2" key="1">
    <citation type="journal article" date="2021" name="Nat. Commun.">
        <title>Genetic determinants of endophytism in the Arabidopsis root mycobiome.</title>
        <authorList>
            <person name="Mesny F."/>
            <person name="Miyauchi S."/>
            <person name="Thiergart T."/>
            <person name="Pickel B."/>
            <person name="Atanasova L."/>
            <person name="Karlsson M."/>
            <person name="Huettel B."/>
            <person name="Barry K.W."/>
            <person name="Haridas S."/>
            <person name="Chen C."/>
            <person name="Bauer D."/>
            <person name="Andreopoulos W."/>
            <person name="Pangilinan J."/>
            <person name="LaButti K."/>
            <person name="Riley R."/>
            <person name="Lipzen A."/>
            <person name="Clum A."/>
            <person name="Drula E."/>
            <person name="Henrissat B."/>
            <person name="Kohler A."/>
            <person name="Grigoriev I.V."/>
            <person name="Martin F.M."/>
            <person name="Hacquard S."/>
        </authorList>
    </citation>
    <scope>NUCLEOTIDE SEQUENCE</scope>
    <source>
        <strain evidence="2">MPI-CAGE-AT-0021</strain>
    </source>
</reference>
<feature type="compositionally biased region" description="Basic and acidic residues" evidence="1">
    <location>
        <begin position="73"/>
        <end position="84"/>
    </location>
</feature>
<proteinExistence type="predicted"/>
<gene>
    <name evidence="2" type="ORF">B0J13DRAFT_134204</name>
</gene>
<evidence type="ECO:0000313" key="3">
    <source>
        <dbReference type="Proteomes" id="UP000717696"/>
    </source>
</evidence>
<sequence>MILKLGLACPSLAETRPVHGHVDDQHQRTIPPTEYLNKPKMLLLHDYGRIRPRPGCWTDSVPLLGISFGQRTESTRNPESHHDVPLPPSLSPSSLPRRDSRKHSTMGKRLVRLVHSRQMPGLETPPTFPQWPGQSGLRVSQASIKPWIHGPGRRQSIKLCSAGAVEFGAACHNFF</sequence>
<organism evidence="2 3">
    <name type="scientific">Dactylonectria estremocensis</name>
    <dbReference type="NCBI Taxonomy" id="1079267"/>
    <lineage>
        <taxon>Eukaryota</taxon>
        <taxon>Fungi</taxon>
        <taxon>Dikarya</taxon>
        <taxon>Ascomycota</taxon>
        <taxon>Pezizomycotina</taxon>
        <taxon>Sordariomycetes</taxon>
        <taxon>Hypocreomycetidae</taxon>
        <taxon>Hypocreales</taxon>
        <taxon>Nectriaceae</taxon>
        <taxon>Dactylonectria</taxon>
    </lineage>
</organism>
<feature type="region of interest" description="Disordered" evidence="1">
    <location>
        <begin position="71"/>
        <end position="107"/>
    </location>
</feature>
<dbReference type="Proteomes" id="UP000717696">
    <property type="component" value="Unassembled WGS sequence"/>
</dbReference>
<name>A0A9P9E0J5_9HYPO</name>
<dbReference type="AlphaFoldDB" id="A0A9P9E0J5"/>
<evidence type="ECO:0000313" key="2">
    <source>
        <dbReference type="EMBL" id="KAH7129984.1"/>
    </source>
</evidence>
<accession>A0A9P9E0J5</accession>
<keyword evidence="3" id="KW-1185">Reference proteome</keyword>
<dbReference type="EMBL" id="JAGMUU010000020">
    <property type="protein sequence ID" value="KAH7129984.1"/>
    <property type="molecule type" value="Genomic_DNA"/>
</dbReference>
<protein>
    <submittedName>
        <fullName evidence="2">Uncharacterized protein</fullName>
    </submittedName>
</protein>